<dbReference type="Gene3D" id="1.20.1280.50">
    <property type="match status" value="1"/>
</dbReference>
<reference evidence="2" key="1">
    <citation type="submission" date="2023-10" db="EMBL/GenBank/DDBJ databases">
        <title>Chromosome-level genome of the transformable northern wattle, Acacia crassicarpa.</title>
        <authorList>
            <person name="Massaro I."/>
            <person name="Sinha N.R."/>
            <person name="Poethig S."/>
            <person name="Leichty A.R."/>
        </authorList>
    </citation>
    <scope>NUCLEOTIDE SEQUENCE</scope>
    <source>
        <strain evidence="2">Acra3RX</strain>
        <tissue evidence="2">Leaf</tissue>
    </source>
</reference>
<dbReference type="Pfam" id="PF14299">
    <property type="entry name" value="PP2"/>
    <property type="match status" value="1"/>
</dbReference>
<gene>
    <name evidence="2" type="ORF">QN277_002260</name>
</gene>
<dbReference type="InterPro" id="IPR036047">
    <property type="entry name" value="F-box-like_dom_sf"/>
</dbReference>
<accession>A0AAE1N950</accession>
<sequence length="258" mass="29243">MEITAILPSECICKIISGTTPKDACRSSAVSSVFKRSADSDDTWQAFLPSDWQDLIAQSPSPDLISLPKKQLYLHLSDHPLLLSDKNMSFSLAKETGKKCYMIGARGLGIAWGDTPHYWNWVSFRQSRFPQVAKLQYVWWFDVRGELDTRVLSPGTRYEVWFMFRFGREGSGFKNKQVNVSLTSEGGMNTTTSQVVLDPPAASVILRDDGWMEFKIGDFLTLHEQDDDASVSFRVWETDNFYTKKGILLEGVDFRPTS</sequence>
<dbReference type="CDD" id="cd22162">
    <property type="entry name" value="F-box_AtSKIP3-like"/>
    <property type="match status" value="1"/>
</dbReference>
<dbReference type="Pfam" id="PF00646">
    <property type="entry name" value="F-box"/>
    <property type="match status" value="1"/>
</dbReference>
<dbReference type="SUPFAM" id="SSF81383">
    <property type="entry name" value="F-box domain"/>
    <property type="match status" value="1"/>
</dbReference>
<evidence type="ECO:0000313" key="3">
    <source>
        <dbReference type="Proteomes" id="UP001293593"/>
    </source>
</evidence>
<dbReference type="EMBL" id="JAWXYG010000001">
    <property type="protein sequence ID" value="KAK4285579.1"/>
    <property type="molecule type" value="Genomic_DNA"/>
</dbReference>
<comment type="caution">
    <text evidence="2">The sequence shown here is derived from an EMBL/GenBank/DDBJ whole genome shotgun (WGS) entry which is preliminary data.</text>
</comment>
<keyword evidence="3" id="KW-1185">Reference proteome</keyword>
<evidence type="ECO:0000259" key="1">
    <source>
        <dbReference type="Pfam" id="PF00646"/>
    </source>
</evidence>
<dbReference type="PANTHER" id="PTHR32278:SF111">
    <property type="entry name" value="F-BOX PROTEIN PP2-B12-RELATED"/>
    <property type="match status" value="1"/>
</dbReference>
<proteinExistence type="predicted"/>
<feature type="domain" description="F-box" evidence="1">
    <location>
        <begin position="7"/>
        <end position="44"/>
    </location>
</feature>
<protein>
    <recommendedName>
        <fullName evidence="1">F-box domain-containing protein</fullName>
    </recommendedName>
</protein>
<dbReference type="AlphaFoldDB" id="A0AAE1N950"/>
<name>A0AAE1N950_9FABA</name>
<evidence type="ECO:0000313" key="2">
    <source>
        <dbReference type="EMBL" id="KAK4285579.1"/>
    </source>
</evidence>
<dbReference type="InterPro" id="IPR001810">
    <property type="entry name" value="F-box_dom"/>
</dbReference>
<dbReference type="PANTHER" id="PTHR32278">
    <property type="entry name" value="F-BOX DOMAIN-CONTAINING PROTEIN"/>
    <property type="match status" value="1"/>
</dbReference>
<organism evidence="2 3">
    <name type="scientific">Acacia crassicarpa</name>
    <name type="common">northern wattle</name>
    <dbReference type="NCBI Taxonomy" id="499986"/>
    <lineage>
        <taxon>Eukaryota</taxon>
        <taxon>Viridiplantae</taxon>
        <taxon>Streptophyta</taxon>
        <taxon>Embryophyta</taxon>
        <taxon>Tracheophyta</taxon>
        <taxon>Spermatophyta</taxon>
        <taxon>Magnoliopsida</taxon>
        <taxon>eudicotyledons</taxon>
        <taxon>Gunneridae</taxon>
        <taxon>Pentapetalae</taxon>
        <taxon>rosids</taxon>
        <taxon>fabids</taxon>
        <taxon>Fabales</taxon>
        <taxon>Fabaceae</taxon>
        <taxon>Caesalpinioideae</taxon>
        <taxon>mimosoid clade</taxon>
        <taxon>Acacieae</taxon>
        <taxon>Acacia</taxon>
    </lineage>
</organism>
<dbReference type="InterPro" id="IPR025886">
    <property type="entry name" value="PP2-like"/>
</dbReference>
<dbReference type="Proteomes" id="UP001293593">
    <property type="component" value="Unassembled WGS sequence"/>
</dbReference>